<feature type="region of interest" description="Disordered" evidence="1">
    <location>
        <begin position="62"/>
        <end position="140"/>
    </location>
</feature>
<evidence type="ECO:0000313" key="4">
    <source>
        <dbReference type="Proteomes" id="UP000050940"/>
    </source>
</evidence>
<comment type="caution">
    <text evidence="3">The sequence shown here is derived from an EMBL/GenBank/DDBJ whole genome shotgun (WGS) entry which is preliminary data.</text>
</comment>
<sequence length="140" mass="16877">MNTRPFFLLLPLLLACAAPVAAQQALPEWDQLTPAQRETLIAPVRERWNDAPPERRRHMYEHARSWQQMTPEQHEQARRGMRRFESMSPQQQREARALFGKMRGMDKAQREQLREQWRKMTPEQRRQWVEANPPPVQERR</sequence>
<name>A0A0R0DZQ2_9GAMM</name>
<evidence type="ECO:0008006" key="5">
    <source>
        <dbReference type="Google" id="ProtNLM"/>
    </source>
</evidence>
<keyword evidence="4" id="KW-1185">Reference proteome</keyword>
<gene>
    <name evidence="3" type="ORF">ABB34_12970</name>
</gene>
<dbReference type="EMBL" id="LDJP01000080">
    <property type="protein sequence ID" value="KRG83108.1"/>
    <property type="molecule type" value="Genomic_DNA"/>
</dbReference>
<proteinExistence type="predicted"/>
<dbReference type="AlphaFoldDB" id="A0A0R0DZQ2"/>
<feature type="compositionally biased region" description="Basic and acidic residues" evidence="1">
    <location>
        <begin position="103"/>
        <end position="128"/>
    </location>
</feature>
<evidence type="ECO:0000256" key="1">
    <source>
        <dbReference type="SAM" id="MobiDB-lite"/>
    </source>
</evidence>
<accession>A0A0R0DZQ2</accession>
<protein>
    <recommendedName>
        <fullName evidence="5">DUF3106 domain-containing protein</fullName>
    </recommendedName>
</protein>
<dbReference type="PATRIC" id="fig|659018.3.peg.2798"/>
<feature type="signal peptide" evidence="2">
    <location>
        <begin position="1"/>
        <end position="22"/>
    </location>
</feature>
<evidence type="ECO:0000256" key="2">
    <source>
        <dbReference type="SAM" id="SignalP"/>
    </source>
</evidence>
<keyword evidence="2" id="KW-0732">Signal</keyword>
<dbReference type="STRING" id="659018.ABB34_12970"/>
<dbReference type="Proteomes" id="UP000050940">
    <property type="component" value="Unassembled WGS sequence"/>
</dbReference>
<organism evidence="3 4">
    <name type="scientific">Stenotrophomonas daejeonensis</name>
    <dbReference type="NCBI Taxonomy" id="659018"/>
    <lineage>
        <taxon>Bacteria</taxon>
        <taxon>Pseudomonadati</taxon>
        <taxon>Pseudomonadota</taxon>
        <taxon>Gammaproteobacteria</taxon>
        <taxon>Lysobacterales</taxon>
        <taxon>Lysobacteraceae</taxon>
        <taxon>Stenotrophomonas</taxon>
    </lineage>
</organism>
<dbReference type="PROSITE" id="PS51257">
    <property type="entry name" value="PROKAR_LIPOPROTEIN"/>
    <property type="match status" value="1"/>
</dbReference>
<reference evidence="3 4" key="1">
    <citation type="submission" date="2015-05" db="EMBL/GenBank/DDBJ databases">
        <title>Genome sequencing and analysis of members of genus Stenotrophomonas.</title>
        <authorList>
            <person name="Patil P.P."/>
            <person name="Midha S."/>
            <person name="Patil P.B."/>
        </authorList>
    </citation>
    <scope>NUCLEOTIDE SEQUENCE [LARGE SCALE GENOMIC DNA]</scope>
    <source>
        <strain evidence="3 4">JCM 16244</strain>
    </source>
</reference>
<dbReference type="InterPro" id="IPR021455">
    <property type="entry name" value="DUF3106"/>
</dbReference>
<feature type="compositionally biased region" description="Basic and acidic residues" evidence="1">
    <location>
        <begin position="72"/>
        <end position="85"/>
    </location>
</feature>
<dbReference type="Pfam" id="PF11304">
    <property type="entry name" value="DUF3106"/>
    <property type="match status" value="1"/>
</dbReference>
<feature type="chain" id="PRO_5006396529" description="DUF3106 domain-containing protein" evidence="2">
    <location>
        <begin position="23"/>
        <end position="140"/>
    </location>
</feature>
<evidence type="ECO:0000313" key="3">
    <source>
        <dbReference type="EMBL" id="KRG83108.1"/>
    </source>
</evidence>